<comment type="caution">
    <text evidence="8">The sequence shown here is derived from an EMBL/GenBank/DDBJ whole genome shotgun (WGS) entry which is preliminary data.</text>
</comment>
<dbReference type="InterPro" id="IPR040573">
    <property type="entry name" value="TSP_N"/>
</dbReference>
<keyword evidence="4 5" id="KW-0720">Serine protease</keyword>
<dbReference type="NCBIfam" id="TIGR00225">
    <property type="entry name" value="prc"/>
    <property type="match status" value="1"/>
</dbReference>
<dbReference type="Proteomes" id="UP001157167">
    <property type="component" value="Unassembled WGS sequence"/>
</dbReference>
<keyword evidence="2 5" id="KW-0645">Protease</keyword>
<evidence type="ECO:0000256" key="2">
    <source>
        <dbReference type="ARBA" id="ARBA00022670"/>
    </source>
</evidence>
<dbReference type="PANTHER" id="PTHR32060">
    <property type="entry name" value="TAIL-SPECIFIC PROTEASE"/>
    <property type="match status" value="1"/>
</dbReference>
<accession>A0ABQ6FCS4</accession>
<protein>
    <submittedName>
        <fullName evidence="8">Tail-specific protease</fullName>
    </submittedName>
</protein>
<evidence type="ECO:0000259" key="7">
    <source>
        <dbReference type="PROSITE" id="PS50106"/>
    </source>
</evidence>
<dbReference type="InterPro" id="IPR004447">
    <property type="entry name" value="Peptidase_S41A"/>
</dbReference>
<keyword evidence="3 5" id="KW-0378">Hydrolase</keyword>
<keyword evidence="9" id="KW-1185">Reference proteome</keyword>
<dbReference type="Gene3D" id="3.90.226.10">
    <property type="entry name" value="2-enoyl-CoA Hydratase, Chain A, domain 1"/>
    <property type="match status" value="1"/>
</dbReference>
<sequence length="754" mass="83796">MSLVIFSETFSETANISASRLSTFLPEKCTVHPGSNFAVEKQLNKRIIWTLLSVLCAGQTAAQELAAAPRLAPTADQAQTAYLSAQILSRYHYKTVPLDDAMSEKIFDRYLKALDPERLFFTQADIDSFADTRTRLDDAILRGNLSAPFAMFQRYELRVTERLGYARELLGQGFDFSAKESYPYARDKAPWPADEAEVRDLWRKRVKNDWLRLKLAGKDDKAIRDTLAKRYDNYVTRATRNKSEDVFQIFMNAYAMSIEPHTNYLGRSASADFDISMRLSLVGIGAVLQERDEYITIRELVPGGPAARSGKLAVGDRIVGVGQGDDAVADVVGSRVDEVVKLIRGEKNTRVVLDVLPADAGPDAKHKQVALTRDKIKLEEQAAKRSVIKTGEGTTARKIGVINLPAFYEDFEGRRKGDKDYRSASRDVARLIDELKKEKVDGLLIDLRNNGGGSLREAVELTGLFIDKGPVVQQRRPDGQIGVEKDEHAGTAWDGPLAVLINRGSASASEIFAAALQDYGRAPIIGEPSFGKGTVQTMISLDQIARNDPPKFGDLKMTVAQFFRINGGTTQLRGVVPDIRFPSVSDPQSFGESSYDNALPWIQVKAAEFRPVDEVSPRLADLQRRHDARIAKDKDFAQLLQDVAEYKRLRETKQLSLNETERRQEKERQEARLKSRDKGSKDKLAALQDDGLQYGERSLAADLAAEKARKDSKDVLLTEAARIVADEAELLTSRTQLALRERNAAGAAKATTLR</sequence>
<dbReference type="Gene3D" id="2.30.42.10">
    <property type="match status" value="1"/>
</dbReference>
<dbReference type="Pfam" id="PF17804">
    <property type="entry name" value="TSP_NTD"/>
    <property type="match status" value="1"/>
</dbReference>
<organism evidence="8 9">
    <name type="scientific">Zoogloea oryzae</name>
    <dbReference type="NCBI Taxonomy" id="310767"/>
    <lineage>
        <taxon>Bacteria</taxon>
        <taxon>Pseudomonadati</taxon>
        <taxon>Pseudomonadota</taxon>
        <taxon>Betaproteobacteria</taxon>
        <taxon>Rhodocyclales</taxon>
        <taxon>Zoogloeaceae</taxon>
        <taxon>Zoogloea</taxon>
    </lineage>
</organism>
<dbReference type="SUPFAM" id="SSF52096">
    <property type="entry name" value="ClpP/crotonase"/>
    <property type="match status" value="1"/>
</dbReference>
<reference evidence="9" key="1">
    <citation type="journal article" date="2019" name="Int. J. Syst. Evol. Microbiol.">
        <title>The Global Catalogue of Microorganisms (GCM) 10K type strain sequencing project: providing services to taxonomists for standard genome sequencing and annotation.</title>
        <authorList>
            <consortium name="The Broad Institute Genomics Platform"/>
            <consortium name="The Broad Institute Genome Sequencing Center for Infectious Disease"/>
            <person name="Wu L."/>
            <person name="Ma J."/>
        </authorList>
    </citation>
    <scope>NUCLEOTIDE SEQUENCE [LARGE SCALE GENOMIC DNA]</scope>
    <source>
        <strain evidence="9">NBRC 102407</strain>
    </source>
</reference>
<dbReference type="InterPro" id="IPR001478">
    <property type="entry name" value="PDZ"/>
</dbReference>
<proteinExistence type="inferred from homology"/>
<name>A0ABQ6FCS4_9RHOO</name>
<dbReference type="Pfam" id="PF03572">
    <property type="entry name" value="Peptidase_S41"/>
    <property type="match status" value="1"/>
</dbReference>
<evidence type="ECO:0000256" key="4">
    <source>
        <dbReference type="ARBA" id="ARBA00022825"/>
    </source>
</evidence>
<dbReference type="PROSITE" id="PS50106">
    <property type="entry name" value="PDZ"/>
    <property type="match status" value="1"/>
</dbReference>
<gene>
    <name evidence="8" type="primary">prc</name>
    <name evidence="8" type="ORF">GCM10007933_28430</name>
</gene>
<evidence type="ECO:0000256" key="6">
    <source>
        <dbReference type="SAM" id="MobiDB-lite"/>
    </source>
</evidence>
<dbReference type="GO" id="GO:0006508">
    <property type="term" value="P:proteolysis"/>
    <property type="evidence" value="ECO:0007669"/>
    <property type="project" value="UniProtKB-KW"/>
</dbReference>
<feature type="compositionally biased region" description="Basic and acidic residues" evidence="6">
    <location>
        <begin position="657"/>
        <end position="684"/>
    </location>
</feature>
<feature type="region of interest" description="Disordered" evidence="6">
    <location>
        <begin position="657"/>
        <end position="686"/>
    </location>
</feature>
<dbReference type="Pfam" id="PF00595">
    <property type="entry name" value="PDZ"/>
    <property type="match status" value="1"/>
</dbReference>
<evidence type="ECO:0000256" key="5">
    <source>
        <dbReference type="RuleBase" id="RU004404"/>
    </source>
</evidence>
<dbReference type="EMBL" id="BSPX01000046">
    <property type="protein sequence ID" value="GLT23377.1"/>
    <property type="molecule type" value="Genomic_DNA"/>
</dbReference>
<evidence type="ECO:0000313" key="8">
    <source>
        <dbReference type="EMBL" id="GLT23377.1"/>
    </source>
</evidence>
<dbReference type="InterPro" id="IPR029045">
    <property type="entry name" value="ClpP/crotonase-like_dom_sf"/>
</dbReference>
<comment type="similarity">
    <text evidence="1 5">Belongs to the peptidase S41A family.</text>
</comment>
<dbReference type="Pfam" id="PF11818">
    <property type="entry name" value="DUF3340"/>
    <property type="match status" value="1"/>
</dbReference>
<evidence type="ECO:0000313" key="9">
    <source>
        <dbReference type="Proteomes" id="UP001157167"/>
    </source>
</evidence>
<dbReference type="InterPro" id="IPR036034">
    <property type="entry name" value="PDZ_sf"/>
</dbReference>
<dbReference type="GO" id="GO:0008233">
    <property type="term" value="F:peptidase activity"/>
    <property type="evidence" value="ECO:0007669"/>
    <property type="project" value="UniProtKB-KW"/>
</dbReference>
<evidence type="ECO:0000256" key="3">
    <source>
        <dbReference type="ARBA" id="ARBA00022801"/>
    </source>
</evidence>
<dbReference type="InterPro" id="IPR005151">
    <property type="entry name" value="Tail-specific_protease"/>
</dbReference>
<dbReference type="InterPro" id="IPR020992">
    <property type="entry name" value="Tail_Prtase_C"/>
</dbReference>
<dbReference type="SMART" id="SM00245">
    <property type="entry name" value="TSPc"/>
    <property type="match status" value="1"/>
</dbReference>
<dbReference type="SMART" id="SM00228">
    <property type="entry name" value="PDZ"/>
    <property type="match status" value="1"/>
</dbReference>
<evidence type="ECO:0000256" key="1">
    <source>
        <dbReference type="ARBA" id="ARBA00009179"/>
    </source>
</evidence>
<dbReference type="PANTHER" id="PTHR32060:SF22">
    <property type="entry name" value="CARBOXYL-TERMINAL-PROCESSING PEPTIDASE 3, CHLOROPLASTIC"/>
    <property type="match status" value="1"/>
</dbReference>
<dbReference type="CDD" id="cd07560">
    <property type="entry name" value="Peptidase_S41_CPP"/>
    <property type="match status" value="1"/>
</dbReference>
<dbReference type="SUPFAM" id="SSF50156">
    <property type="entry name" value="PDZ domain-like"/>
    <property type="match status" value="1"/>
</dbReference>
<dbReference type="CDD" id="cd06782">
    <property type="entry name" value="cpPDZ_CPP-like"/>
    <property type="match status" value="1"/>
</dbReference>
<feature type="domain" description="PDZ" evidence="7">
    <location>
        <begin position="274"/>
        <end position="344"/>
    </location>
</feature>